<feature type="transmembrane region" description="Helical" evidence="2">
    <location>
        <begin position="9"/>
        <end position="28"/>
    </location>
</feature>
<dbReference type="AlphaFoldDB" id="A0A0D1LMM4"/>
<protein>
    <submittedName>
        <fullName evidence="3">Uncharacterized protein</fullName>
    </submittedName>
</protein>
<accession>A0A0D1LMM4</accession>
<dbReference type="RefSeq" id="WP_043941713.1">
    <property type="nucleotide sequence ID" value="NZ_JWHT01000048.1"/>
</dbReference>
<organism evidence="3 4">
    <name type="scientific">Weissella cibaria</name>
    <dbReference type="NCBI Taxonomy" id="137591"/>
    <lineage>
        <taxon>Bacteria</taxon>
        <taxon>Bacillati</taxon>
        <taxon>Bacillota</taxon>
        <taxon>Bacilli</taxon>
        <taxon>Lactobacillales</taxon>
        <taxon>Lactobacillaceae</taxon>
        <taxon>Weissella</taxon>
    </lineage>
</organism>
<reference evidence="3 4" key="1">
    <citation type="journal article" date="2015" name="Microbiology (Mosc.)">
        <title>Genomics of the Weissella cibaria species with an examination of its metabolic traits.</title>
        <authorList>
            <person name="Lynch K.M."/>
            <person name="Lucid A."/>
            <person name="Arendt E.K."/>
            <person name="Sleator R.D."/>
            <person name="Lucey B."/>
            <person name="Coffey A."/>
        </authorList>
    </citation>
    <scope>NUCLEOTIDE SEQUENCE [LARGE SCALE GENOMIC DNA]</scope>
    <source>
        <strain evidence="3 4">AB3b</strain>
    </source>
</reference>
<gene>
    <name evidence="3" type="ORF">ab3b_01956</name>
</gene>
<sequence length="195" mass="21797">MDKQKVTKGLLKIVLGLSIIFAVLAFVYDQKQSQQQQTTHNQIQQVQKKQRSAQKQQQNKETLVTDTVYQKRAVTFLNRALARATKSGDISAKDETYGNADAYTAIQAMAGMNSGMKLTQHDLHCNKMADGEIVGEGQIEIEAFGISDDKEAKTRHIKSKFTVLLTLEQYQGQLRVESIKLGEVKASENAKDTVY</sequence>
<keyword evidence="2" id="KW-0472">Membrane</keyword>
<keyword evidence="2" id="KW-1133">Transmembrane helix</keyword>
<feature type="region of interest" description="Disordered" evidence="1">
    <location>
        <begin position="42"/>
        <end position="61"/>
    </location>
</feature>
<dbReference type="Proteomes" id="UP000032289">
    <property type="component" value="Unassembled WGS sequence"/>
</dbReference>
<proteinExistence type="predicted"/>
<evidence type="ECO:0000256" key="1">
    <source>
        <dbReference type="SAM" id="MobiDB-lite"/>
    </source>
</evidence>
<name>A0A0D1LMM4_9LACO</name>
<dbReference type="EMBL" id="JWHT01000048">
    <property type="protein sequence ID" value="KIU21480.1"/>
    <property type="molecule type" value="Genomic_DNA"/>
</dbReference>
<comment type="caution">
    <text evidence="3">The sequence shown here is derived from an EMBL/GenBank/DDBJ whole genome shotgun (WGS) entry which is preliminary data.</text>
</comment>
<dbReference type="PATRIC" id="fig|137591.24.peg.1900"/>
<evidence type="ECO:0000313" key="3">
    <source>
        <dbReference type="EMBL" id="KIU21480.1"/>
    </source>
</evidence>
<evidence type="ECO:0000313" key="4">
    <source>
        <dbReference type="Proteomes" id="UP000032289"/>
    </source>
</evidence>
<keyword evidence="2" id="KW-0812">Transmembrane</keyword>
<evidence type="ECO:0000256" key="2">
    <source>
        <dbReference type="SAM" id="Phobius"/>
    </source>
</evidence>
<feature type="compositionally biased region" description="Low complexity" evidence="1">
    <location>
        <begin position="42"/>
        <end position="60"/>
    </location>
</feature>